<evidence type="ECO:0000313" key="1">
    <source>
        <dbReference type="EMBL" id="CAG8808377.1"/>
    </source>
</evidence>
<feature type="non-terminal residue" evidence="1">
    <location>
        <position position="1"/>
    </location>
</feature>
<organism evidence="1 2">
    <name type="scientific">Gigaspora margarita</name>
    <dbReference type="NCBI Taxonomy" id="4874"/>
    <lineage>
        <taxon>Eukaryota</taxon>
        <taxon>Fungi</taxon>
        <taxon>Fungi incertae sedis</taxon>
        <taxon>Mucoromycota</taxon>
        <taxon>Glomeromycotina</taxon>
        <taxon>Glomeromycetes</taxon>
        <taxon>Diversisporales</taxon>
        <taxon>Gigasporaceae</taxon>
        <taxon>Gigaspora</taxon>
    </lineage>
</organism>
<accession>A0ABN7VZM5</accession>
<comment type="caution">
    <text evidence="1">The sequence shown here is derived from an EMBL/GenBank/DDBJ whole genome shotgun (WGS) entry which is preliminary data.</text>
</comment>
<protein>
    <submittedName>
        <fullName evidence="1">1591_t:CDS:1</fullName>
    </submittedName>
</protein>
<sequence length="56" mass="6472">DTSDDGKQICLNCNRKFDTLPFEYNGKKYHSQQCADEARQIIKTKVIEDQTMTKCA</sequence>
<keyword evidence="2" id="KW-1185">Reference proteome</keyword>
<reference evidence="1 2" key="1">
    <citation type="submission" date="2021-06" db="EMBL/GenBank/DDBJ databases">
        <authorList>
            <person name="Kallberg Y."/>
            <person name="Tangrot J."/>
            <person name="Rosling A."/>
        </authorList>
    </citation>
    <scope>NUCLEOTIDE SEQUENCE [LARGE SCALE GENOMIC DNA]</scope>
    <source>
        <strain evidence="1 2">120-4 pot B 10/14</strain>
    </source>
</reference>
<proteinExistence type="predicted"/>
<dbReference type="EMBL" id="CAJVQB010026357">
    <property type="protein sequence ID" value="CAG8808377.1"/>
    <property type="molecule type" value="Genomic_DNA"/>
</dbReference>
<evidence type="ECO:0000313" key="2">
    <source>
        <dbReference type="Proteomes" id="UP000789901"/>
    </source>
</evidence>
<name>A0ABN7VZM5_GIGMA</name>
<gene>
    <name evidence="1" type="ORF">GMARGA_LOCUS24691</name>
</gene>
<dbReference type="Proteomes" id="UP000789901">
    <property type="component" value="Unassembled WGS sequence"/>
</dbReference>